<dbReference type="PATRIC" id="fig|66876.3.peg.5458"/>
<evidence type="ECO:0008006" key="3">
    <source>
        <dbReference type="Google" id="ProtNLM"/>
    </source>
</evidence>
<sequence length="181" mass="19894">MRRQRRIGPPLTLVLTGLLLSGCGITDSKSNESTSEIPSAGTATTFQASQALKQVSSQIYDFAGVPGKASKPGPGVRECDGRDKDTYFQMYHPWNFAPTKASDIDVAMENLKKKLKTGGWAIKDIYHDNSPNKALNLIADNVSKKVSVWIIQLKKDKQPSFAIEVTSGCYKIPDGQEIDRF</sequence>
<protein>
    <recommendedName>
        <fullName evidence="3">Lipoprotein</fullName>
    </recommendedName>
</protein>
<dbReference type="EMBL" id="LGKG01000149">
    <property type="protein sequence ID" value="KPC61346.1"/>
    <property type="molecule type" value="Genomic_DNA"/>
</dbReference>
<name>A0A0N0XT86_9ACTN</name>
<evidence type="ECO:0000313" key="2">
    <source>
        <dbReference type="Proteomes" id="UP000037982"/>
    </source>
</evidence>
<dbReference type="Proteomes" id="UP000037982">
    <property type="component" value="Unassembled WGS sequence"/>
</dbReference>
<comment type="caution">
    <text evidence="1">The sequence shown here is derived from an EMBL/GenBank/DDBJ whole genome shotgun (WGS) entry which is preliminary data.</text>
</comment>
<evidence type="ECO:0000313" key="1">
    <source>
        <dbReference type="EMBL" id="KPC61346.1"/>
    </source>
</evidence>
<organism evidence="1 2">
    <name type="scientific">Streptomyces chattanoogensis</name>
    <dbReference type="NCBI Taxonomy" id="66876"/>
    <lineage>
        <taxon>Bacteria</taxon>
        <taxon>Bacillati</taxon>
        <taxon>Actinomycetota</taxon>
        <taxon>Actinomycetes</taxon>
        <taxon>Kitasatosporales</taxon>
        <taxon>Streptomycetaceae</taxon>
        <taxon>Streptomyces</taxon>
    </lineage>
</organism>
<gene>
    <name evidence="1" type="ORF">ADL29_24910</name>
</gene>
<keyword evidence="2" id="KW-1185">Reference proteome</keyword>
<accession>A0A0N0XT86</accession>
<reference evidence="2" key="1">
    <citation type="submission" date="2015-07" db="EMBL/GenBank/DDBJ databases">
        <authorList>
            <person name="Ju K.-S."/>
            <person name="Doroghazi J.R."/>
            <person name="Metcalf W.W."/>
        </authorList>
    </citation>
    <scope>NUCLEOTIDE SEQUENCE [LARGE SCALE GENOMIC DNA]</scope>
    <source>
        <strain evidence="2">NRRL ISP-5002</strain>
    </source>
</reference>
<dbReference type="PROSITE" id="PS51257">
    <property type="entry name" value="PROKAR_LIPOPROTEIN"/>
    <property type="match status" value="1"/>
</dbReference>
<proteinExistence type="predicted"/>
<dbReference type="AlphaFoldDB" id="A0A0N0XT86"/>